<comment type="caution">
    <text evidence="9">Lacks conserved residue(s) required for the propagation of feature annotation.</text>
</comment>
<evidence type="ECO:0000256" key="4">
    <source>
        <dbReference type="ARBA" id="ARBA00022729"/>
    </source>
</evidence>
<dbReference type="SUPFAM" id="SSF57196">
    <property type="entry name" value="EGF/Laminin"/>
    <property type="match status" value="1"/>
</dbReference>
<dbReference type="InterPro" id="IPR049883">
    <property type="entry name" value="NOTCH1_EGF-like"/>
</dbReference>
<keyword evidence="4" id="KW-0732">Signal</keyword>
<feature type="compositionally biased region" description="Polar residues" evidence="10">
    <location>
        <begin position="31"/>
        <end position="64"/>
    </location>
</feature>
<feature type="compositionally biased region" description="Low complexity" evidence="10">
    <location>
        <begin position="296"/>
        <end position="320"/>
    </location>
</feature>
<comment type="subcellular location">
    <subcellularLocation>
        <location evidence="1">Cell membrane</location>
    </subcellularLocation>
</comment>
<evidence type="ECO:0000313" key="14">
    <source>
        <dbReference type="Proteomes" id="UP001142489"/>
    </source>
</evidence>
<feature type="region of interest" description="Disordered" evidence="10">
    <location>
        <begin position="134"/>
        <end position="175"/>
    </location>
</feature>
<dbReference type="PROSITE" id="PS50026">
    <property type="entry name" value="EGF_3"/>
    <property type="match status" value="1"/>
</dbReference>
<keyword evidence="8" id="KW-0325">Glycoprotein</keyword>
<feature type="domain" description="EGF-like" evidence="12">
    <location>
        <begin position="598"/>
        <end position="636"/>
    </location>
</feature>
<dbReference type="SUPFAM" id="SSF57184">
    <property type="entry name" value="Growth factor receptor domain"/>
    <property type="match status" value="1"/>
</dbReference>
<feature type="compositionally biased region" description="Polar residues" evidence="10">
    <location>
        <begin position="164"/>
        <end position="175"/>
    </location>
</feature>
<feature type="compositionally biased region" description="Low complexity" evidence="10">
    <location>
        <begin position="205"/>
        <end position="219"/>
    </location>
</feature>
<evidence type="ECO:0000256" key="7">
    <source>
        <dbReference type="ARBA" id="ARBA00023157"/>
    </source>
</evidence>
<feature type="compositionally biased region" description="Polar residues" evidence="10">
    <location>
        <begin position="134"/>
        <end position="143"/>
    </location>
</feature>
<dbReference type="InterPro" id="IPR018097">
    <property type="entry name" value="EGF_Ca-bd_CS"/>
</dbReference>
<dbReference type="InterPro" id="IPR000742">
    <property type="entry name" value="EGF"/>
</dbReference>
<dbReference type="FunFam" id="2.10.25.10:FF:000358">
    <property type="entry name" value="protein HEG homolog 1 isoform X1"/>
    <property type="match status" value="1"/>
</dbReference>
<evidence type="ECO:0000256" key="6">
    <source>
        <dbReference type="ARBA" id="ARBA00023136"/>
    </source>
</evidence>
<dbReference type="Proteomes" id="UP001142489">
    <property type="component" value="Unassembled WGS sequence"/>
</dbReference>
<organism evidence="13 14">
    <name type="scientific">Phrynocephalus forsythii</name>
    <dbReference type="NCBI Taxonomy" id="171643"/>
    <lineage>
        <taxon>Eukaryota</taxon>
        <taxon>Metazoa</taxon>
        <taxon>Chordata</taxon>
        <taxon>Craniata</taxon>
        <taxon>Vertebrata</taxon>
        <taxon>Euteleostomi</taxon>
        <taxon>Lepidosauria</taxon>
        <taxon>Squamata</taxon>
        <taxon>Bifurcata</taxon>
        <taxon>Unidentata</taxon>
        <taxon>Episquamata</taxon>
        <taxon>Toxicofera</taxon>
        <taxon>Iguania</taxon>
        <taxon>Acrodonta</taxon>
        <taxon>Agamidae</taxon>
        <taxon>Agaminae</taxon>
        <taxon>Phrynocephalus</taxon>
    </lineage>
</organism>
<dbReference type="InterPro" id="IPR009030">
    <property type="entry name" value="Growth_fac_rcpt_cys_sf"/>
</dbReference>
<dbReference type="EMBL" id="JAPFRF010000001">
    <property type="protein sequence ID" value="KAJ7345870.1"/>
    <property type="molecule type" value="Genomic_DNA"/>
</dbReference>
<feature type="compositionally biased region" description="Polar residues" evidence="10">
    <location>
        <begin position="247"/>
        <end position="263"/>
    </location>
</feature>
<dbReference type="Pfam" id="PF07645">
    <property type="entry name" value="EGF_CA"/>
    <property type="match status" value="1"/>
</dbReference>
<dbReference type="GO" id="GO:0007507">
    <property type="term" value="P:heart development"/>
    <property type="evidence" value="ECO:0007669"/>
    <property type="project" value="TreeGrafter"/>
</dbReference>
<reference evidence="13" key="1">
    <citation type="journal article" date="2023" name="DNA Res.">
        <title>Chromosome-level genome assembly of Phrynocephalus forsythii using third-generation DNA sequencing and Hi-C analysis.</title>
        <authorList>
            <person name="Qi Y."/>
            <person name="Zhao W."/>
            <person name="Zhao Y."/>
            <person name="Niu C."/>
            <person name="Cao S."/>
            <person name="Zhang Y."/>
        </authorList>
    </citation>
    <scope>NUCLEOTIDE SEQUENCE</scope>
    <source>
        <tissue evidence="13">Muscle</tissue>
    </source>
</reference>
<feature type="transmembrane region" description="Helical" evidence="11">
    <location>
        <begin position="818"/>
        <end position="843"/>
    </location>
</feature>
<keyword evidence="7" id="KW-1015">Disulfide bond</keyword>
<accession>A0A9Q1B9N4</accession>
<evidence type="ECO:0000259" key="12">
    <source>
        <dbReference type="PROSITE" id="PS50026"/>
    </source>
</evidence>
<feature type="compositionally biased region" description="Low complexity" evidence="10">
    <location>
        <begin position="264"/>
        <end position="284"/>
    </location>
</feature>
<keyword evidence="11" id="KW-0812">Transmembrane</keyword>
<keyword evidence="5" id="KW-0677">Repeat</keyword>
<evidence type="ECO:0000256" key="9">
    <source>
        <dbReference type="PROSITE-ProRule" id="PRU00076"/>
    </source>
</evidence>
<evidence type="ECO:0000256" key="3">
    <source>
        <dbReference type="ARBA" id="ARBA00022536"/>
    </source>
</evidence>
<dbReference type="SMART" id="SM00179">
    <property type="entry name" value="EGF_CA"/>
    <property type="match status" value="1"/>
</dbReference>
<keyword evidence="6 11" id="KW-0472">Membrane</keyword>
<dbReference type="PROSITE" id="PS01187">
    <property type="entry name" value="EGF_CA"/>
    <property type="match status" value="1"/>
</dbReference>
<feature type="compositionally biased region" description="Polar residues" evidence="10">
    <location>
        <begin position="361"/>
        <end position="375"/>
    </location>
</feature>
<dbReference type="PANTHER" id="PTHR24037">
    <property type="entry name" value="HEART DEVELOPMENT PROTEIN WITH EGF-LIKE DOMAINS 1"/>
    <property type="match status" value="1"/>
</dbReference>
<dbReference type="InterPro" id="IPR001881">
    <property type="entry name" value="EGF-like_Ca-bd_dom"/>
</dbReference>
<evidence type="ECO:0000256" key="1">
    <source>
        <dbReference type="ARBA" id="ARBA00004236"/>
    </source>
</evidence>
<feature type="compositionally biased region" description="Polar residues" evidence="10">
    <location>
        <begin position="97"/>
        <end position="118"/>
    </location>
</feature>
<dbReference type="SMART" id="SM00181">
    <property type="entry name" value="EGF"/>
    <property type="match status" value="2"/>
</dbReference>
<feature type="compositionally biased region" description="Polar residues" evidence="10">
    <location>
        <begin position="401"/>
        <end position="452"/>
    </location>
</feature>
<feature type="region of interest" description="Disordered" evidence="10">
    <location>
        <begin position="192"/>
        <end position="330"/>
    </location>
</feature>
<dbReference type="Gene3D" id="2.10.25.10">
    <property type="entry name" value="Laminin"/>
    <property type="match status" value="1"/>
</dbReference>
<evidence type="ECO:0000256" key="10">
    <source>
        <dbReference type="SAM" id="MobiDB-lite"/>
    </source>
</evidence>
<keyword evidence="14" id="KW-1185">Reference proteome</keyword>
<evidence type="ECO:0000256" key="8">
    <source>
        <dbReference type="ARBA" id="ARBA00023180"/>
    </source>
</evidence>
<dbReference type="PROSITE" id="PS00010">
    <property type="entry name" value="ASX_HYDROXYL"/>
    <property type="match status" value="1"/>
</dbReference>
<dbReference type="InterPro" id="IPR000152">
    <property type="entry name" value="EGF-type_Asp/Asn_hydroxyl_site"/>
</dbReference>
<feature type="region of interest" description="Disordered" evidence="10">
    <location>
        <begin position="342"/>
        <end position="452"/>
    </location>
</feature>
<evidence type="ECO:0000256" key="5">
    <source>
        <dbReference type="ARBA" id="ARBA00022737"/>
    </source>
</evidence>
<keyword evidence="2" id="KW-1003">Cell membrane</keyword>
<feature type="region of interest" description="Disordered" evidence="10">
    <location>
        <begin position="1"/>
        <end position="64"/>
    </location>
</feature>
<gene>
    <name evidence="13" type="ORF">JRQ81_001820</name>
</gene>
<protein>
    <recommendedName>
        <fullName evidence="12">EGF-like domain-containing protein</fullName>
    </recommendedName>
</protein>
<dbReference type="AlphaFoldDB" id="A0A9Q1B9N4"/>
<evidence type="ECO:0000256" key="2">
    <source>
        <dbReference type="ARBA" id="ARBA00022475"/>
    </source>
</evidence>
<proteinExistence type="predicted"/>
<keyword evidence="3 9" id="KW-0245">EGF-like domain</keyword>
<feature type="region of interest" description="Disordered" evidence="10">
    <location>
        <begin position="79"/>
        <end position="118"/>
    </location>
</feature>
<feature type="compositionally biased region" description="Polar residues" evidence="10">
    <location>
        <begin position="224"/>
        <end position="238"/>
    </location>
</feature>
<evidence type="ECO:0000313" key="13">
    <source>
        <dbReference type="EMBL" id="KAJ7345870.1"/>
    </source>
</evidence>
<name>A0A9Q1B9N4_9SAUR</name>
<keyword evidence="11" id="KW-1133">Transmembrane helix</keyword>
<dbReference type="PANTHER" id="PTHR24037:SF3">
    <property type="entry name" value="PROTEIN HEG HOMOLOG 1"/>
    <property type="match status" value="1"/>
</dbReference>
<feature type="compositionally biased region" description="Low complexity" evidence="10">
    <location>
        <begin position="342"/>
        <end position="360"/>
    </location>
</feature>
<dbReference type="GO" id="GO:0005509">
    <property type="term" value="F:calcium ion binding"/>
    <property type="evidence" value="ECO:0007669"/>
    <property type="project" value="InterPro"/>
</dbReference>
<feature type="compositionally biased region" description="Polar residues" evidence="10">
    <location>
        <begin position="192"/>
        <end position="202"/>
    </location>
</feature>
<sequence>MEKQNVSLREVPSTGPSSEHLPEDSSIMPLYSSSPKESPTARSSHHSVGSSNIPHSSTESTYTLASFSNGEEIIKATFAQATESPSLNRKELDSSEAIPSSSEGYSRGTDSSAENLGFYGSSTETLQYLHSSRTPSYFFQSKPSDTETDSRPMNSSDTDKRTSVSHTDSTFTSITFTRGGERTLLSLLNTSALPDSSESSTFHVEISSSSELTQSSFSEDQSRRSNASSSDMDISGPSTEPLDIHSQKTPGFSSTVSQPNTTQFSSKSESTFPSSSFPSSLPTSQKQDSYSPTQAPPLFSSSEPSSPPLSFAFSSTLSSPPQAPSATFSQRLSSTTVLPLPSLQPSVSSSSSSLQPSGSLETSISLSASEGTTGTDPHMLASAHTEHNPQTKTYPLKDSTILRSTGPSPLLTETTEQLTNHSSPSTISLEETKATKGQNGSLQETSSEKTVPMLTTSPTYFLESTRVPETAKATTSALPSTTTPKDAFNFVATTTGKKITDVTYTTLRIPILVAGTDVLVSTKPHKVQPSSTMITYSTEMPTEKLEQTTTTTAIVQEHILTTTQAPIVFSSSKTSREALSVSPVSTKATTNFFFSISDVDECLYNPCPALATCTNTQGSFHCTCSLGYQMEKGKCNLVRTFVGQVPLLFNITGGKYSELHRIEEGIKNMLNDSLSTLPGYYTSSVKVSRQSGTIQVSVLSTFSLGSNVTLYDVVSMVRNHIRACKAPTETCQFLSNLTRLHRAGGLCKHKDPECDKETSMCMDLDGIAVCQCRPGYFKYNKLDHSCRACEDGYKLENDTCVSCPFGLGGFNCGNPYQLITIVIAAAGGGLLLILGIALIVTCCQKNKNDISKFIFKSGDFQMSPYAEYPKNLRAQDWGRETIEMQENGSTKNLLQMTDVYYMPTNIRNPELERNGVYPPYTGLPGSRHSCIYPGQYNPSFVSDDSRRRDYF</sequence>
<dbReference type="PROSITE" id="PS01186">
    <property type="entry name" value="EGF_2"/>
    <property type="match status" value="1"/>
</dbReference>
<dbReference type="GO" id="GO:0005886">
    <property type="term" value="C:plasma membrane"/>
    <property type="evidence" value="ECO:0007669"/>
    <property type="project" value="UniProtKB-SubCell"/>
</dbReference>
<dbReference type="CDD" id="cd00054">
    <property type="entry name" value="EGF_CA"/>
    <property type="match status" value="1"/>
</dbReference>
<evidence type="ECO:0000256" key="11">
    <source>
        <dbReference type="SAM" id="Phobius"/>
    </source>
</evidence>
<comment type="caution">
    <text evidence="13">The sequence shown here is derived from an EMBL/GenBank/DDBJ whole genome shotgun (WGS) entry which is preliminary data.</text>
</comment>
<dbReference type="OrthoDB" id="9946171at2759"/>